<sequence>MSHINIQHAHSLAPAKARAAVQEVAEKLAERFGMEYGWDGDTLNFARSGVDGHIALLPKQLHVTAKLGFLLGALKGPIESEIRRVLEERFG</sequence>
<accession>A0A3M8SUR0</accession>
<dbReference type="OrthoDB" id="287584at2"/>
<organism evidence="1 2">
    <name type="scientific">Montanilutibacter psychrotolerans</name>
    <dbReference type="NCBI Taxonomy" id="1327343"/>
    <lineage>
        <taxon>Bacteria</taxon>
        <taxon>Pseudomonadati</taxon>
        <taxon>Pseudomonadota</taxon>
        <taxon>Gammaproteobacteria</taxon>
        <taxon>Lysobacterales</taxon>
        <taxon>Lysobacteraceae</taxon>
        <taxon>Montanilutibacter</taxon>
    </lineage>
</organism>
<dbReference type="EMBL" id="RIBS01000005">
    <property type="protein sequence ID" value="RNF83216.1"/>
    <property type="molecule type" value="Genomic_DNA"/>
</dbReference>
<gene>
    <name evidence="1" type="ORF">EER27_11995</name>
</gene>
<dbReference type="RefSeq" id="WP_123088347.1">
    <property type="nucleotide sequence ID" value="NZ_RIBS01000005.1"/>
</dbReference>
<dbReference type="AlphaFoldDB" id="A0A3M8SUR0"/>
<dbReference type="InterPro" id="IPR013433">
    <property type="entry name" value="PHA_gran_rgn"/>
</dbReference>
<keyword evidence="2" id="KW-1185">Reference proteome</keyword>
<reference evidence="1 2" key="1">
    <citation type="submission" date="2018-11" db="EMBL/GenBank/DDBJ databases">
        <title>Lysobacter cryohumiis sp. nov., isolated from soil in the Tianshan Mountains, Xinjiang, China.</title>
        <authorList>
            <person name="Luo Y."/>
            <person name="Sheng H."/>
        </authorList>
    </citation>
    <scope>NUCLEOTIDE SEQUENCE [LARGE SCALE GENOMIC DNA]</scope>
    <source>
        <strain evidence="1 2">ZS60</strain>
    </source>
</reference>
<dbReference type="NCBIfam" id="TIGR02610">
    <property type="entry name" value="PHA_gran_rgn"/>
    <property type="match status" value="1"/>
</dbReference>
<protein>
    <submittedName>
        <fullName evidence="1">Polyhydroxyalkanoic acid synthase</fullName>
    </submittedName>
</protein>
<dbReference type="Pfam" id="PF09650">
    <property type="entry name" value="PHA_gran_rgn"/>
    <property type="match status" value="1"/>
</dbReference>
<proteinExistence type="predicted"/>
<evidence type="ECO:0000313" key="2">
    <source>
        <dbReference type="Proteomes" id="UP000267049"/>
    </source>
</evidence>
<name>A0A3M8SUR0_9GAMM</name>
<evidence type="ECO:0000313" key="1">
    <source>
        <dbReference type="EMBL" id="RNF83216.1"/>
    </source>
</evidence>
<dbReference type="Proteomes" id="UP000267049">
    <property type="component" value="Unassembled WGS sequence"/>
</dbReference>
<comment type="caution">
    <text evidence="1">The sequence shown here is derived from an EMBL/GenBank/DDBJ whole genome shotgun (WGS) entry which is preliminary data.</text>
</comment>